<proteinExistence type="predicted"/>
<reference evidence="2" key="1">
    <citation type="submission" date="2021-02" db="EMBL/GenBank/DDBJ databases">
        <authorList>
            <person name="Dougan E. K."/>
            <person name="Rhodes N."/>
            <person name="Thang M."/>
            <person name="Chan C."/>
        </authorList>
    </citation>
    <scope>NUCLEOTIDE SEQUENCE</scope>
</reference>
<sequence>MLQIFGQYHSSPCFRLGSVRSPSCEVRALDYMMRGKTSRMWAKHNRVILNARQSLEKAPAQCGGMGSPHPPPASSSSTPAPTYDDATTAMSKPQAHGCHYWKCDRLRDISDDLLTALVRAVREHGVIVIPDQSRSLEEQECL</sequence>
<dbReference type="OrthoDB" id="10327119at2759"/>
<feature type="compositionally biased region" description="Low complexity" evidence="1">
    <location>
        <begin position="74"/>
        <end position="89"/>
    </location>
</feature>
<keyword evidence="3" id="KW-1185">Reference proteome</keyword>
<organism evidence="2 3">
    <name type="scientific">Symbiodinium necroappetens</name>
    <dbReference type="NCBI Taxonomy" id="1628268"/>
    <lineage>
        <taxon>Eukaryota</taxon>
        <taxon>Sar</taxon>
        <taxon>Alveolata</taxon>
        <taxon>Dinophyceae</taxon>
        <taxon>Suessiales</taxon>
        <taxon>Symbiodiniaceae</taxon>
        <taxon>Symbiodinium</taxon>
    </lineage>
</organism>
<name>A0A812VDE8_9DINO</name>
<evidence type="ECO:0000313" key="2">
    <source>
        <dbReference type="EMBL" id="CAE7612754.1"/>
    </source>
</evidence>
<comment type="caution">
    <text evidence="2">The sequence shown here is derived from an EMBL/GenBank/DDBJ whole genome shotgun (WGS) entry which is preliminary data.</text>
</comment>
<evidence type="ECO:0000313" key="3">
    <source>
        <dbReference type="Proteomes" id="UP000601435"/>
    </source>
</evidence>
<dbReference type="AlphaFoldDB" id="A0A812VDE8"/>
<accession>A0A812VDE8</accession>
<dbReference type="Proteomes" id="UP000601435">
    <property type="component" value="Unassembled WGS sequence"/>
</dbReference>
<protein>
    <submittedName>
        <fullName evidence="2">Uncharacterized protein</fullName>
    </submittedName>
</protein>
<evidence type="ECO:0000256" key="1">
    <source>
        <dbReference type="SAM" id="MobiDB-lite"/>
    </source>
</evidence>
<gene>
    <name evidence="2" type="ORF">SNEC2469_LOCUS17421</name>
</gene>
<feature type="region of interest" description="Disordered" evidence="1">
    <location>
        <begin position="59"/>
        <end position="89"/>
    </location>
</feature>
<dbReference type="EMBL" id="CAJNJA010028820">
    <property type="protein sequence ID" value="CAE7612754.1"/>
    <property type="molecule type" value="Genomic_DNA"/>
</dbReference>